<accession>A0A1H5V8H4</accession>
<evidence type="ECO:0000256" key="1">
    <source>
        <dbReference type="ARBA" id="ARBA00004429"/>
    </source>
</evidence>
<organism evidence="10 11">
    <name type="scientific">Vibrio hangzhouensis</name>
    <dbReference type="NCBI Taxonomy" id="462991"/>
    <lineage>
        <taxon>Bacteria</taxon>
        <taxon>Pseudomonadati</taxon>
        <taxon>Pseudomonadota</taxon>
        <taxon>Gammaproteobacteria</taxon>
        <taxon>Vibrionales</taxon>
        <taxon>Vibrionaceae</taxon>
        <taxon>Vibrio</taxon>
    </lineage>
</organism>
<keyword evidence="3" id="KW-0813">Transport</keyword>
<evidence type="ECO:0000256" key="5">
    <source>
        <dbReference type="ARBA" id="ARBA00022692"/>
    </source>
</evidence>
<keyword evidence="4" id="KW-1003">Cell membrane</keyword>
<feature type="transmembrane region" description="Helical" evidence="9">
    <location>
        <begin position="53"/>
        <end position="78"/>
    </location>
</feature>
<dbReference type="GO" id="GO:0015297">
    <property type="term" value="F:antiporter activity"/>
    <property type="evidence" value="ECO:0007669"/>
    <property type="project" value="InterPro"/>
</dbReference>
<feature type="transmembrane region" description="Helical" evidence="9">
    <location>
        <begin position="243"/>
        <end position="265"/>
    </location>
</feature>
<keyword evidence="11" id="KW-1185">Reference proteome</keyword>
<keyword evidence="5 9" id="KW-0812">Transmembrane</keyword>
<evidence type="ECO:0000256" key="8">
    <source>
        <dbReference type="ARBA" id="ARBA00030855"/>
    </source>
</evidence>
<sequence>MPEQRFSDFIRRVLALGIPIALQSLLMSSLGFVDSLMISQLGTQEVAAAGIGARIFWVSIVFVWGLSSGMGILLAQYWGAQDETGLKKNLALGTSVTQLFAFIAFAICFFTPELLPGLFNPNAEVLALSTSYVQLLGIAMLFSGFGIAADTALRSIGQTRINLYLSIMEISLNVTLNYILIFGHFGAPALGLVGAGIGSVIARFVRLVAVIAIIYLKFPVLALRWLNVVNAFERTVLSKFFTITYPIVVGTFIWCAGIFTFHLILGRMGVTELATMAVITPLESIGLSVAHGLSSAAGIMVGNSLGASQFSLSSTYARWALKSSVILGASLGGILLILQTTILKFYGALSQEVIDLMIVSFPVVALSILMRTINITLIVGVLRSGGDSKFCMNMDFVCQWVWAIPITALGAIVFNWSFPVVLLMMVSEEIIKVVPACWRVFSDKWINNLTESKESTTV</sequence>
<dbReference type="AlphaFoldDB" id="A0A1H5V8H4"/>
<name>A0A1H5V8H4_9VIBR</name>
<comment type="subcellular location">
    <subcellularLocation>
        <location evidence="1">Cell inner membrane</location>
        <topology evidence="1">Multi-pass membrane protein</topology>
    </subcellularLocation>
</comment>
<proteinExistence type="predicted"/>
<feature type="transmembrane region" description="Helical" evidence="9">
    <location>
        <begin position="394"/>
        <end position="418"/>
    </location>
</feature>
<feature type="transmembrane region" description="Helical" evidence="9">
    <location>
        <begin position="319"/>
        <end position="338"/>
    </location>
</feature>
<evidence type="ECO:0000313" key="10">
    <source>
        <dbReference type="EMBL" id="SEF83061.1"/>
    </source>
</evidence>
<dbReference type="Pfam" id="PF01554">
    <property type="entry name" value="MatE"/>
    <property type="match status" value="2"/>
</dbReference>
<feature type="transmembrane region" description="Helical" evidence="9">
    <location>
        <begin position="358"/>
        <end position="382"/>
    </location>
</feature>
<dbReference type="Proteomes" id="UP000236721">
    <property type="component" value="Unassembled WGS sequence"/>
</dbReference>
<feature type="transmembrane region" description="Helical" evidence="9">
    <location>
        <begin position="90"/>
        <end position="112"/>
    </location>
</feature>
<dbReference type="InterPro" id="IPR002528">
    <property type="entry name" value="MATE_fam"/>
</dbReference>
<keyword evidence="6 9" id="KW-1133">Transmembrane helix</keyword>
<feature type="transmembrane region" description="Helical" evidence="9">
    <location>
        <begin position="204"/>
        <end position="223"/>
    </location>
</feature>
<dbReference type="GO" id="GO:0042910">
    <property type="term" value="F:xenobiotic transmembrane transporter activity"/>
    <property type="evidence" value="ECO:0007669"/>
    <property type="project" value="InterPro"/>
</dbReference>
<evidence type="ECO:0000256" key="6">
    <source>
        <dbReference type="ARBA" id="ARBA00022989"/>
    </source>
</evidence>
<dbReference type="NCBIfam" id="TIGR00797">
    <property type="entry name" value="matE"/>
    <property type="match status" value="1"/>
</dbReference>
<dbReference type="PIRSF" id="PIRSF006603">
    <property type="entry name" value="DinF"/>
    <property type="match status" value="1"/>
</dbReference>
<evidence type="ECO:0000256" key="4">
    <source>
        <dbReference type="ARBA" id="ARBA00022475"/>
    </source>
</evidence>
<evidence type="ECO:0000256" key="9">
    <source>
        <dbReference type="SAM" id="Phobius"/>
    </source>
</evidence>
<dbReference type="OrthoDB" id="9780160at2"/>
<evidence type="ECO:0000313" key="11">
    <source>
        <dbReference type="Proteomes" id="UP000236721"/>
    </source>
</evidence>
<gene>
    <name evidence="10" type="ORF">SAMN04488244_10479</name>
</gene>
<feature type="transmembrane region" description="Helical" evidence="9">
    <location>
        <begin position="132"/>
        <end position="153"/>
    </location>
</feature>
<feature type="transmembrane region" description="Helical" evidence="9">
    <location>
        <begin position="285"/>
        <end position="307"/>
    </location>
</feature>
<dbReference type="GO" id="GO:0005886">
    <property type="term" value="C:plasma membrane"/>
    <property type="evidence" value="ECO:0007669"/>
    <property type="project" value="UniProtKB-SubCell"/>
</dbReference>
<dbReference type="PANTHER" id="PTHR42925">
    <property type="entry name" value="MULTIDRUG AND TOXIN EFFLUX PROTEIN MATE FAMILY"/>
    <property type="match status" value="1"/>
</dbReference>
<evidence type="ECO:0000256" key="3">
    <source>
        <dbReference type="ARBA" id="ARBA00022448"/>
    </source>
</evidence>
<dbReference type="RefSeq" id="WP_103879358.1">
    <property type="nucleotide sequence ID" value="NZ_FNVG01000004.1"/>
</dbReference>
<dbReference type="EMBL" id="FNVG01000004">
    <property type="protein sequence ID" value="SEF83061.1"/>
    <property type="molecule type" value="Genomic_DNA"/>
</dbReference>
<keyword evidence="7 9" id="KW-0472">Membrane</keyword>
<dbReference type="InterPro" id="IPR047135">
    <property type="entry name" value="YsiQ"/>
</dbReference>
<evidence type="ECO:0000256" key="7">
    <source>
        <dbReference type="ARBA" id="ARBA00023136"/>
    </source>
</evidence>
<feature type="transmembrane region" description="Helical" evidence="9">
    <location>
        <begin position="174"/>
        <end position="198"/>
    </location>
</feature>
<reference evidence="11" key="1">
    <citation type="submission" date="2016-10" db="EMBL/GenBank/DDBJ databases">
        <authorList>
            <person name="Varghese N."/>
            <person name="Submissions S."/>
        </authorList>
    </citation>
    <scope>NUCLEOTIDE SEQUENCE [LARGE SCALE GENOMIC DNA]</scope>
    <source>
        <strain evidence="11">CGMCC 1.7062</strain>
    </source>
</reference>
<dbReference type="InterPro" id="IPR048279">
    <property type="entry name" value="MdtK-like"/>
</dbReference>
<evidence type="ECO:0000256" key="2">
    <source>
        <dbReference type="ARBA" id="ARBA00013489"/>
    </source>
</evidence>
<dbReference type="PANTHER" id="PTHR42925:SF2">
    <property type="entry name" value="NA+ DRIVEN MULTIDRUG EFFLUX PUMP"/>
    <property type="match status" value="1"/>
</dbReference>
<protein>
    <recommendedName>
        <fullName evidence="2">Multidrug resistance protein NorM</fullName>
    </recommendedName>
    <alternativeName>
        <fullName evidence="8">Na(+)/drug antiporter</fullName>
    </alternativeName>
</protein>
<feature type="transmembrane region" description="Helical" evidence="9">
    <location>
        <begin position="12"/>
        <end position="33"/>
    </location>
</feature>